<feature type="region of interest" description="Disordered" evidence="5">
    <location>
        <begin position="73"/>
        <end position="96"/>
    </location>
</feature>
<evidence type="ECO:0000313" key="9">
    <source>
        <dbReference type="Proteomes" id="UP000029445"/>
    </source>
</evidence>
<dbReference type="EMBL" id="CP025760">
    <property type="protein sequence ID" value="KGB75146.1"/>
    <property type="molecule type" value="Genomic_DNA"/>
</dbReference>
<dbReference type="GO" id="GO:0005737">
    <property type="term" value="C:cytoplasm"/>
    <property type="evidence" value="ECO:0007669"/>
    <property type="project" value="TreeGrafter"/>
</dbReference>
<evidence type="ECO:0000256" key="4">
    <source>
        <dbReference type="ARBA" id="ARBA00023136"/>
    </source>
</evidence>
<dbReference type="PANTHER" id="PTHR10783">
    <property type="entry name" value="XENOTROPIC AND POLYTROPIC RETROVIRUS RECEPTOR 1-RELATED"/>
    <property type="match status" value="1"/>
</dbReference>
<dbReference type="GO" id="GO:0016020">
    <property type="term" value="C:membrane"/>
    <property type="evidence" value="ECO:0007669"/>
    <property type="project" value="UniProtKB-SubCell"/>
</dbReference>
<dbReference type="OMA" id="FRRWIWI"/>
<feature type="transmembrane region" description="Helical" evidence="6">
    <location>
        <begin position="166"/>
        <end position="186"/>
    </location>
</feature>
<proteinExistence type="predicted"/>
<protein>
    <recommendedName>
        <fullName evidence="7">EXS domain-containing protein</fullName>
    </recommendedName>
</protein>
<comment type="subcellular location">
    <subcellularLocation>
        <location evidence="1">Membrane</location>
        <topology evidence="1">Multi-pass membrane protein</topology>
    </subcellularLocation>
</comment>
<dbReference type="PROSITE" id="PS51380">
    <property type="entry name" value="EXS"/>
    <property type="match status" value="1"/>
</dbReference>
<dbReference type="InterPro" id="IPR004342">
    <property type="entry name" value="EXS_C"/>
</dbReference>
<feature type="domain" description="EXS" evidence="7">
    <location>
        <begin position="249"/>
        <end position="535"/>
    </location>
</feature>
<dbReference type="RefSeq" id="XP_062881108.1">
    <property type="nucleotide sequence ID" value="XM_063025038.1"/>
</dbReference>
<sequence length="535" mass="60536">MDIDSPPSNSIPDPHSHVTLPSFSASFPLPFRVLFLVGLATLLWALNLHLLAAIGIDISAVLDLRDDPGGDGRISLEADDDGGERAEQGILSPRGQPLNTAGIALTLNEDTPMYPANTRIARPSANKLYGPMYKLFLMYCGWVGAAWVLFRSLSGEEEEAMERWRVIPGLAMVGVVAAVAVPWRGVLERERAGFRRAIKRILLPRINDPIHFSDVILADILTSFAKVLGDLWISTIQIWCGGITQGRVSQRGWSNYITLLMVSLPYMLRFRQCLLEYYQSSWQSPRPLANALKYFSAFPVILLSALQKSVVSDIASQKGISVQELTEQHDRWFGEHRLFRLWLLAVCVNSMYSFWWDVEMDWGLALCEADTWLGAKKEGGGRHEGWIERMKKMLRKRRDVHHHQRSPCPTPAPFNTSPPVSPTRIGNGNGNGNGNGSGSTKPFFAFGLRSTLLLPDPLIYHLFTIVDLVLRFTWSLKLSNRLHTISEIESGVFLMETLELVRRWMWVFIRAEWEAVKMKEHRWGKGKLVWEEEDE</sequence>
<dbReference type="Proteomes" id="UP000029445">
    <property type="component" value="Chromosome 2"/>
</dbReference>
<evidence type="ECO:0000256" key="3">
    <source>
        <dbReference type="ARBA" id="ARBA00022989"/>
    </source>
</evidence>
<dbReference type="VEuPathDB" id="FungiDB:CNBG_0984"/>
<gene>
    <name evidence="8" type="ORF">CNBG_0984</name>
</gene>
<keyword evidence="3 6" id="KW-1133">Transmembrane helix</keyword>
<name>A0A095D131_CRYD2</name>
<reference evidence="8 9" key="1">
    <citation type="journal article" date="2011" name="MBio">
        <title>Genome variation in Cryptococcus gattii, an emerging pathogen of immunocompetent hosts.</title>
        <authorList>
            <person name="D'Souza C.A."/>
            <person name="Kronstad J.W."/>
            <person name="Taylor G."/>
            <person name="Warren R."/>
            <person name="Yuen M."/>
            <person name="Hu G."/>
            <person name="Jung W.H."/>
            <person name="Sham A."/>
            <person name="Kidd S.E."/>
            <person name="Tangen K."/>
            <person name="Lee N."/>
            <person name="Zeilmaker T."/>
            <person name="Sawkins J."/>
            <person name="McVicker G."/>
            <person name="Shah S."/>
            <person name="Gnerre S."/>
            <person name="Griggs A."/>
            <person name="Zeng Q."/>
            <person name="Bartlett K."/>
            <person name="Li W."/>
            <person name="Wang X."/>
            <person name="Heitman J."/>
            <person name="Stajich J.E."/>
            <person name="Fraser J.A."/>
            <person name="Meyer W."/>
            <person name="Carter D."/>
            <person name="Schein J."/>
            <person name="Krzywinski M."/>
            <person name="Kwon-Chung K.J."/>
            <person name="Varma A."/>
            <person name="Wang J."/>
            <person name="Brunham R."/>
            <person name="Fyfe M."/>
            <person name="Ouellette B.F."/>
            <person name="Siddiqui A."/>
            <person name="Marra M."/>
            <person name="Jones S."/>
            <person name="Holt R."/>
            <person name="Birren B.W."/>
            <person name="Galagan J.E."/>
            <person name="Cuomo C.A."/>
        </authorList>
    </citation>
    <scope>NUCLEOTIDE SEQUENCE [LARGE SCALE GENOMIC DNA]</scope>
    <source>
        <strain evidence="8 9">R265</strain>
    </source>
</reference>
<feature type="transmembrane region" description="Helical" evidence="6">
    <location>
        <begin position="33"/>
        <end position="56"/>
    </location>
</feature>
<dbReference type="STRING" id="294750.A0A095D131"/>
<dbReference type="GeneID" id="88177192"/>
<reference evidence="8 9" key="2">
    <citation type="journal article" date="2018" name="Proc. Natl. Acad. Sci.">
        <title>RNAi is a critical determinant of centromere evolution in closely related fungi.</title>
        <authorList>
            <person name="Yadav V."/>
            <person name="Sun S."/>
            <person name="Billmyre R.B."/>
            <person name="Thimmappa B.C."/>
            <person name="Shea T."/>
            <person name="Lintner R."/>
            <person name="Bakkeren G."/>
            <person name="Cuomo C.A."/>
            <person name="Heitman J."/>
            <person name="Sanyal K."/>
        </authorList>
    </citation>
    <scope>NUCLEOTIDE SEQUENCE [LARGE SCALE GENOMIC DNA]</scope>
    <source>
        <strain evidence="8 9">R265</strain>
    </source>
</reference>
<dbReference type="KEGG" id="cdeu:CNBG_0984"/>
<evidence type="ECO:0000313" key="8">
    <source>
        <dbReference type="EMBL" id="KGB75146.1"/>
    </source>
</evidence>
<dbReference type="AlphaFoldDB" id="A0A095D131"/>
<feature type="region of interest" description="Disordered" evidence="5">
    <location>
        <begin position="398"/>
        <end position="436"/>
    </location>
</feature>
<evidence type="ECO:0000256" key="6">
    <source>
        <dbReference type="SAM" id="Phobius"/>
    </source>
</evidence>
<dbReference type="OrthoDB" id="2159384at2759"/>
<dbReference type="HOGENOM" id="CLU_024081_2_0_1"/>
<feature type="transmembrane region" description="Helical" evidence="6">
    <location>
        <begin position="136"/>
        <end position="154"/>
    </location>
</feature>
<evidence type="ECO:0000259" key="7">
    <source>
        <dbReference type="PROSITE" id="PS51380"/>
    </source>
</evidence>
<evidence type="ECO:0000256" key="2">
    <source>
        <dbReference type="ARBA" id="ARBA00022692"/>
    </source>
</evidence>
<keyword evidence="4 6" id="KW-0472">Membrane</keyword>
<organism evidence="8 9">
    <name type="scientific">Cryptococcus deuterogattii (strain R265)</name>
    <name type="common">Cryptococcus gattii VGII (strain R265)</name>
    <dbReference type="NCBI Taxonomy" id="294750"/>
    <lineage>
        <taxon>Eukaryota</taxon>
        <taxon>Fungi</taxon>
        <taxon>Dikarya</taxon>
        <taxon>Basidiomycota</taxon>
        <taxon>Agaricomycotina</taxon>
        <taxon>Tremellomycetes</taxon>
        <taxon>Tremellales</taxon>
        <taxon>Cryptococcaceae</taxon>
        <taxon>Cryptococcus</taxon>
        <taxon>Cryptococcus gattii species complex</taxon>
    </lineage>
</organism>
<keyword evidence="2 6" id="KW-0812">Transmembrane</keyword>
<evidence type="ECO:0000256" key="1">
    <source>
        <dbReference type="ARBA" id="ARBA00004141"/>
    </source>
</evidence>
<feature type="compositionally biased region" description="Gly residues" evidence="5">
    <location>
        <begin position="427"/>
        <end position="436"/>
    </location>
</feature>
<evidence type="ECO:0000256" key="5">
    <source>
        <dbReference type="SAM" id="MobiDB-lite"/>
    </source>
</evidence>
<keyword evidence="9" id="KW-1185">Reference proteome</keyword>
<dbReference type="PANTHER" id="PTHR10783:SF46">
    <property type="entry name" value="PROTEIN ERD1 HOMOLOG 2"/>
    <property type="match status" value="1"/>
</dbReference>
<dbReference type="Pfam" id="PF03124">
    <property type="entry name" value="EXS"/>
    <property type="match status" value="1"/>
</dbReference>
<feature type="transmembrane region" description="Helical" evidence="6">
    <location>
        <begin position="338"/>
        <end position="356"/>
    </location>
</feature>
<accession>A0A095D131</accession>